<keyword evidence="7" id="KW-0206">Cytoskeleton</keyword>
<dbReference type="Gene3D" id="1.20.58.60">
    <property type="match status" value="3"/>
</dbReference>
<evidence type="ECO:0000256" key="1">
    <source>
        <dbReference type="ARBA" id="ARBA00004245"/>
    </source>
</evidence>
<gene>
    <name evidence="9" type="ORF">CGOC_LOCUS5699</name>
</gene>
<comment type="similarity">
    <text evidence="2">Belongs to the spectrin family.</text>
</comment>
<evidence type="ECO:0000256" key="8">
    <source>
        <dbReference type="SAM" id="Coils"/>
    </source>
</evidence>
<proteinExistence type="inferred from homology"/>
<dbReference type="SUPFAM" id="SSF46966">
    <property type="entry name" value="Spectrin repeat"/>
    <property type="match status" value="2"/>
</dbReference>
<evidence type="ECO:0000256" key="7">
    <source>
        <dbReference type="ARBA" id="ARBA00023212"/>
    </source>
</evidence>
<keyword evidence="6" id="KW-0009">Actin-binding</keyword>
<dbReference type="InterPro" id="IPR018159">
    <property type="entry name" value="Spectrin/alpha-actinin"/>
</dbReference>
<accession>A0A3P6RJH2</accession>
<dbReference type="SMART" id="SM00150">
    <property type="entry name" value="SPEC"/>
    <property type="match status" value="3"/>
</dbReference>
<dbReference type="PANTHER" id="PTHR11915">
    <property type="entry name" value="SPECTRIN/FILAMIN RELATED CYTOSKELETAL PROTEIN"/>
    <property type="match status" value="1"/>
</dbReference>
<dbReference type="GO" id="GO:0003779">
    <property type="term" value="F:actin binding"/>
    <property type="evidence" value="ECO:0007669"/>
    <property type="project" value="UniProtKB-KW"/>
</dbReference>
<dbReference type="GO" id="GO:0005856">
    <property type="term" value="C:cytoskeleton"/>
    <property type="evidence" value="ECO:0007669"/>
    <property type="project" value="UniProtKB-SubCell"/>
</dbReference>
<feature type="non-terminal residue" evidence="9">
    <location>
        <position position="292"/>
    </location>
</feature>
<sequence length="292" mass="34344">MKTVISADELAKNVTDAEALLDRLREYKGEIDAMEDNFKQIAFSGQTLLSVGTPKNDEVGCYTAYRIRHKLEQLESEKVDLLALWKNRQILYQQCLDLQLFYRDAEQAELWMKRQEAFLVNEDLGDSLDDNESLIKKHESFEKSLAAQEGTIRALDDFATKLIQERHYAADHVSRRRHDLLKRRRQILERSASRAGKLHENYKKMTFSRDCDELECWIKEKLQTAKDESYLDPTNIHGKLQRHKNFERDVKANRDCLDIINSVGFQIIEDCHPEADDVRRRLRDVDELWNEL</sequence>
<keyword evidence="3" id="KW-0117">Actin capping</keyword>
<keyword evidence="4" id="KW-0963">Cytoplasm</keyword>
<dbReference type="OrthoDB" id="5865767at2759"/>
<evidence type="ECO:0000313" key="10">
    <source>
        <dbReference type="Proteomes" id="UP000271889"/>
    </source>
</evidence>
<evidence type="ECO:0000256" key="6">
    <source>
        <dbReference type="ARBA" id="ARBA00023203"/>
    </source>
</evidence>
<comment type="subcellular location">
    <subcellularLocation>
        <location evidence="1">Cytoplasm</location>
        <location evidence="1">Cytoskeleton</location>
    </subcellularLocation>
</comment>
<evidence type="ECO:0000256" key="3">
    <source>
        <dbReference type="ARBA" id="ARBA00022467"/>
    </source>
</evidence>
<dbReference type="FunFam" id="1.20.58.60:FF:000007">
    <property type="entry name" value="Spectrin alpha chain non-erythrocytic 1"/>
    <property type="match status" value="1"/>
</dbReference>
<evidence type="ECO:0000256" key="5">
    <source>
        <dbReference type="ARBA" id="ARBA00022737"/>
    </source>
</evidence>
<dbReference type="AlphaFoldDB" id="A0A3P6RJH2"/>
<evidence type="ECO:0000256" key="4">
    <source>
        <dbReference type="ARBA" id="ARBA00022490"/>
    </source>
</evidence>
<evidence type="ECO:0000256" key="2">
    <source>
        <dbReference type="ARBA" id="ARBA00006826"/>
    </source>
</evidence>
<name>A0A3P6RJH2_CYLGO</name>
<dbReference type="Pfam" id="PF00435">
    <property type="entry name" value="Spectrin"/>
    <property type="match status" value="3"/>
</dbReference>
<feature type="coiled-coil region" evidence="8">
    <location>
        <begin position="7"/>
        <end position="37"/>
    </location>
</feature>
<evidence type="ECO:0000313" key="9">
    <source>
        <dbReference type="EMBL" id="VDK63442.1"/>
    </source>
</evidence>
<dbReference type="InterPro" id="IPR002017">
    <property type="entry name" value="Spectrin_repeat"/>
</dbReference>
<keyword evidence="5" id="KW-0677">Repeat</keyword>
<dbReference type="CDD" id="cd00176">
    <property type="entry name" value="SPEC"/>
    <property type="match status" value="1"/>
</dbReference>
<keyword evidence="10" id="KW-1185">Reference proteome</keyword>
<keyword evidence="8" id="KW-0175">Coiled coil</keyword>
<organism evidence="9 10">
    <name type="scientific">Cylicostephanus goldi</name>
    <name type="common">Nematode worm</name>
    <dbReference type="NCBI Taxonomy" id="71465"/>
    <lineage>
        <taxon>Eukaryota</taxon>
        <taxon>Metazoa</taxon>
        <taxon>Ecdysozoa</taxon>
        <taxon>Nematoda</taxon>
        <taxon>Chromadorea</taxon>
        <taxon>Rhabditida</taxon>
        <taxon>Rhabditina</taxon>
        <taxon>Rhabditomorpha</taxon>
        <taxon>Strongyloidea</taxon>
        <taxon>Strongylidae</taxon>
        <taxon>Cylicostephanus</taxon>
    </lineage>
</organism>
<dbReference type="EMBL" id="UYRV01017627">
    <property type="protein sequence ID" value="VDK63442.1"/>
    <property type="molecule type" value="Genomic_DNA"/>
</dbReference>
<dbReference type="GO" id="GO:0051693">
    <property type="term" value="P:actin filament capping"/>
    <property type="evidence" value="ECO:0007669"/>
    <property type="project" value="UniProtKB-KW"/>
</dbReference>
<dbReference type="GO" id="GO:0005737">
    <property type="term" value="C:cytoplasm"/>
    <property type="evidence" value="ECO:0007669"/>
    <property type="project" value="UniProtKB-ARBA"/>
</dbReference>
<dbReference type="Proteomes" id="UP000271889">
    <property type="component" value="Unassembled WGS sequence"/>
</dbReference>
<reference evidence="9 10" key="1">
    <citation type="submission" date="2018-11" db="EMBL/GenBank/DDBJ databases">
        <authorList>
            <consortium name="Pathogen Informatics"/>
        </authorList>
    </citation>
    <scope>NUCLEOTIDE SEQUENCE [LARGE SCALE GENOMIC DNA]</scope>
</reference>
<protein>
    <submittedName>
        <fullName evidence="9">Uncharacterized protein</fullName>
    </submittedName>
</protein>